<feature type="region of interest" description="Disordered" evidence="1">
    <location>
        <begin position="35"/>
        <end position="120"/>
    </location>
</feature>
<evidence type="ECO:0000256" key="1">
    <source>
        <dbReference type="SAM" id="MobiDB-lite"/>
    </source>
</evidence>
<dbReference type="AlphaFoldDB" id="A0A8S9RT72"/>
<comment type="caution">
    <text evidence="2">The sequence shown here is derived from an EMBL/GenBank/DDBJ whole genome shotgun (WGS) entry which is preliminary data.</text>
</comment>
<organism evidence="2 3">
    <name type="scientific">Brassica cretica</name>
    <name type="common">Mustard</name>
    <dbReference type="NCBI Taxonomy" id="69181"/>
    <lineage>
        <taxon>Eukaryota</taxon>
        <taxon>Viridiplantae</taxon>
        <taxon>Streptophyta</taxon>
        <taxon>Embryophyta</taxon>
        <taxon>Tracheophyta</taxon>
        <taxon>Spermatophyta</taxon>
        <taxon>Magnoliopsida</taxon>
        <taxon>eudicotyledons</taxon>
        <taxon>Gunneridae</taxon>
        <taxon>Pentapetalae</taxon>
        <taxon>rosids</taxon>
        <taxon>malvids</taxon>
        <taxon>Brassicales</taxon>
        <taxon>Brassicaceae</taxon>
        <taxon>Brassiceae</taxon>
        <taxon>Brassica</taxon>
    </lineage>
</organism>
<feature type="compositionally biased region" description="Polar residues" evidence="1">
    <location>
        <begin position="93"/>
        <end position="120"/>
    </location>
</feature>
<reference evidence="2" key="1">
    <citation type="submission" date="2019-12" db="EMBL/GenBank/DDBJ databases">
        <title>Genome sequencing and annotation of Brassica cretica.</title>
        <authorList>
            <person name="Studholme D.J."/>
            <person name="Sarris P."/>
        </authorList>
    </citation>
    <scope>NUCLEOTIDE SEQUENCE</scope>
    <source>
        <strain evidence="2">PFS-109/04</strain>
        <tissue evidence="2">Leaf</tissue>
    </source>
</reference>
<feature type="compositionally biased region" description="Polar residues" evidence="1">
    <location>
        <begin position="65"/>
        <end position="74"/>
    </location>
</feature>
<accession>A0A8S9RT72</accession>
<name>A0A8S9RT72_BRACR</name>
<feature type="compositionally biased region" description="Basic and acidic residues" evidence="1">
    <location>
        <begin position="157"/>
        <end position="177"/>
    </location>
</feature>
<proteinExistence type="predicted"/>
<evidence type="ECO:0000313" key="3">
    <source>
        <dbReference type="Proteomes" id="UP000712600"/>
    </source>
</evidence>
<gene>
    <name evidence="2" type="ORF">F2Q69_00030761</name>
</gene>
<dbReference type="Proteomes" id="UP000712600">
    <property type="component" value="Unassembled WGS sequence"/>
</dbReference>
<dbReference type="EMBL" id="QGKX02000088">
    <property type="protein sequence ID" value="KAF3583673.1"/>
    <property type="molecule type" value="Genomic_DNA"/>
</dbReference>
<protein>
    <submittedName>
        <fullName evidence="2">Uncharacterized protein</fullName>
    </submittedName>
</protein>
<feature type="region of interest" description="Disordered" evidence="1">
    <location>
        <begin position="141"/>
        <end position="193"/>
    </location>
</feature>
<sequence>MADFGTLEQMAASMQQMQQQMQHMQELQQTIAAQQLAAQREPPVPIGTTDAAAETETSEEDQQEVSYVNEQGWQFKNYHPNPNVRNNPHLFSYKTNPNNPNDRSQGNQFQNTGNQKPYLQNQNQNGKMLILSQAHNQFQNRQNNPHAAPATASGKGKQKEGEQPPLEDVHDDDHEPEQPTAVEPVAPTTQHQPVPTRVYIPKVPYPVPAKKSRKDCEDMKCKKMLDELNVKFSLMDAIQMIPSMHSLDSHTTFQMMAPRRTKAASRIKPSYARGEPEDYTVPPTYPWPREEGTEISLTDPNIPKSSETRWDKEASRRYNTLLNTDIFPTRFVDVGALSDLGLHEDLHAVLQVLGISDLCHKTHPLYPDLPSISLETLTEIYEISEEYTQTSFPRKFIPEQAFWKFIASGDFKSRSASQSYIRKIQNVLCTVVNDWEIDVFGLNFEQWNECIGLEKECIVF</sequence>
<evidence type="ECO:0000313" key="2">
    <source>
        <dbReference type="EMBL" id="KAF3583673.1"/>
    </source>
</evidence>